<protein>
    <submittedName>
        <fullName evidence="2">Uncharacterized protein</fullName>
    </submittedName>
</protein>
<keyword evidence="3" id="KW-1185">Reference proteome</keyword>
<dbReference type="GeneID" id="106661488"/>
<reference evidence="2" key="1">
    <citation type="submission" date="2022-01" db="UniProtKB">
        <authorList>
            <consortium name="EnsemblMetazoa"/>
        </authorList>
    </citation>
    <scope>IDENTIFICATION</scope>
</reference>
<sequence>MDNVSGSQRLSKQGDTAKRGKSPHKEFKKKGSKSKIKGSRSSGSRHSPKRSTTVISTKEKTRPFKYPENYGKRCPLPVPIFRDFSHRMAAISQNSKPRSAPKPKPNHVYLPPIYCILATLPKLPKDASKLDKSDSGMLTADSSVISFKSDVPLCARPVRRKPPAEKAK</sequence>
<evidence type="ECO:0000256" key="1">
    <source>
        <dbReference type="SAM" id="MobiDB-lite"/>
    </source>
</evidence>
<organism evidence="2 3">
    <name type="scientific">Cimex lectularius</name>
    <name type="common">Bed bug</name>
    <name type="synonym">Acanthia lectularia</name>
    <dbReference type="NCBI Taxonomy" id="79782"/>
    <lineage>
        <taxon>Eukaryota</taxon>
        <taxon>Metazoa</taxon>
        <taxon>Ecdysozoa</taxon>
        <taxon>Arthropoda</taxon>
        <taxon>Hexapoda</taxon>
        <taxon>Insecta</taxon>
        <taxon>Pterygota</taxon>
        <taxon>Neoptera</taxon>
        <taxon>Paraneoptera</taxon>
        <taxon>Hemiptera</taxon>
        <taxon>Heteroptera</taxon>
        <taxon>Panheteroptera</taxon>
        <taxon>Cimicomorpha</taxon>
        <taxon>Cimicidae</taxon>
        <taxon>Cimex</taxon>
    </lineage>
</organism>
<evidence type="ECO:0000313" key="2">
    <source>
        <dbReference type="EnsemblMetazoa" id="XP_014240415.1"/>
    </source>
</evidence>
<proteinExistence type="predicted"/>
<dbReference type="RefSeq" id="XP_014240415.1">
    <property type="nucleotide sequence ID" value="XM_014384929.1"/>
</dbReference>
<dbReference type="Proteomes" id="UP000494040">
    <property type="component" value="Unassembled WGS sequence"/>
</dbReference>
<accession>A0A8I6RAW5</accession>
<dbReference type="AlphaFoldDB" id="A0A8I6RAW5"/>
<dbReference type="EnsemblMetazoa" id="XM_014384929.1">
    <property type="protein sequence ID" value="XP_014240415.1"/>
    <property type="gene ID" value="LOC106661488"/>
</dbReference>
<name>A0A8I6RAW5_CIMLE</name>
<feature type="region of interest" description="Disordered" evidence="1">
    <location>
        <begin position="1"/>
        <end position="69"/>
    </location>
</feature>
<feature type="compositionally biased region" description="Polar residues" evidence="1">
    <location>
        <begin position="1"/>
        <end position="14"/>
    </location>
</feature>
<dbReference type="KEGG" id="clec:106661488"/>
<feature type="compositionally biased region" description="Basic residues" evidence="1">
    <location>
        <begin position="19"/>
        <end position="38"/>
    </location>
</feature>
<evidence type="ECO:0000313" key="3">
    <source>
        <dbReference type="Proteomes" id="UP000494040"/>
    </source>
</evidence>